<sequence length="185" mass="19682">MVHSDPLIASGSGLSSKTPGSPTCGRYLRARNTRSRLVERSIGSSPRRRLTSAVRSSTRRGAHAVQYQHVLLVGSLQCYETHMGTARCFTDGFCVQPVVLYVLAAFAVGGCELRGDQTDFVAEPRVAFGPSSGLLRKLPASPPAQTGPTVPSRERRGSRKACDALDSCPPRGPGTPAACILRMEG</sequence>
<feature type="compositionally biased region" description="Polar residues" evidence="1">
    <location>
        <begin position="12"/>
        <end position="21"/>
    </location>
</feature>
<evidence type="ECO:0000313" key="3">
    <source>
        <dbReference type="Proteomes" id="UP000008311"/>
    </source>
</evidence>
<protein>
    <submittedName>
        <fullName evidence="2">Uncharacterized protein</fullName>
    </submittedName>
</protein>
<evidence type="ECO:0000256" key="1">
    <source>
        <dbReference type="SAM" id="MobiDB-lite"/>
    </source>
</evidence>
<gene>
    <name evidence="2" type="ORF">RCOM_1895020</name>
</gene>
<dbReference type="Proteomes" id="UP000008311">
    <property type="component" value="Unassembled WGS sequence"/>
</dbReference>
<keyword evidence="3" id="KW-1185">Reference proteome</keyword>
<feature type="region of interest" description="Disordered" evidence="1">
    <location>
        <begin position="1"/>
        <end position="26"/>
    </location>
</feature>
<dbReference type="EMBL" id="EQ982493">
    <property type="protein sequence ID" value="EEF24363.1"/>
    <property type="molecule type" value="Genomic_DNA"/>
</dbReference>
<feature type="region of interest" description="Disordered" evidence="1">
    <location>
        <begin position="137"/>
        <end position="174"/>
    </location>
</feature>
<proteinExistence type="predicted"/>
<accession>B9TIF0</accession>
<reference evidence="3" key="1">
    <citation type="journal article" date="2010" name="Nat. Biotechnol.">
        <title>Draft genome sequence of the oilseed species Ricinus communis.</title>
        <authorList>
            <person name="Chan A.P."/>
            <person name="Crabtree J."/>
            <person name="Zhao Q."/>
            <person name="Lorenzi H."/>
            <person name="Orvis J."/>
            <person name="Puiu D."/>
            <person name="Melake-Berhan A."/>
            <person name="Jones K.M."/>
            <person name="Redman J."/>
            <person name="Chen G."/>
            <person name="Cahoon E.B."/>
            <person name="Gedil M."/>
            <person name="Stanke M."/>
            <person name="Haas B.J."/>
            <person name="Wortman J.R."/>
            <person name="Fraser-Liggett C.M."/>
            <person name="Ravel J."/>
            <person name="Rabinowicz P.D."/>
        </authorList>
    </citation>
    <scope>NUCLEOTIDE SEQUENCE [LARGE SCALE GENOMIC DNA]</scope>
    <source>
        <strain evidence="3">cv. Hale</strain>
    </source>
</reference>
<dbReference type="AlphaFoldDB" id="B9TIF0"/>
<dbReference type="InParanoid" id="B9TIF0"/>
<feature type="compositionally biased region" description="Basic and acidic residues" evidence="1">
    <location>
        <begin position="152"/>
        <end position="163"/>
    </location>
</feature>
<evidence type="ECO:0000313" key="2">
    <source>
        <dbReference type="EMBL" id="EEF24363.1"/>
    </source>
</evidence>
<name>B9TIF0_RICCO</name>
<organism evidence="2 3">
    <name type="scientific">Ricinus communis</name>
    <name type="common">Castor bean</name>
    <dbReference type="NCBI Taxonomy" id="3988"/>
    <lineage>
        <taxon>Eukaryota</taxon>
        <taxon>Viridiplantae</taxon>
        <taxon>Streptophyta</taxon>
        <taxon>Embryophyta</taxon>
        <taxon>Tracheophyta</taxon>
        <taxon>Spermatophyta</taxon>
        <taxon>Magnoliopsida</taxon>
        <taxon>eudicotyledons</taxon>
        <taxon>Gunneridae</taxon>
        <taxon>Pentapetalae</taxon>
        <taxon>rosids</taxon>
        <taxon>fabids</taxon>
        <taxon>Malpighiales</taxon>
        <taxon>Euphorbiaceae</taxon>
        <taxon>Acalyphoideae</taxon>
        <taxon>Acalypheae</taxon>
        <taxon>Ricinus</taxon>
    </lineage>
</organism>